<accession>A0A7W8AA14</accession>
<proteinExistence type="predicted"/>
<dbReference type="Gene3D" id="2.120.10.70">
    <property type="entry name" value="Fucose-specific lectin"/>
    <property type="match status" value="1"/>
</dbReference>
<dbReference type="Proteomes" id="UP000568380">
    <property type="component" value="Unassembled WGS sequence"/>
</dbReference>
<comment type="caution">
    <text evidence="2">The sequence shown here is derived from an EMBL/GenBank/DDBJ whole genome shotgun (WGS) entry which is preliminary data.</text>
</comment>
<evidence type="ECO:0000256" key="1">
    <source>
        <dbReference type="SAM" id="MobiDB-lite"/>
    </source>
</evidence>
<protein>
    <submittedName>
        <fullName evidence="2">Uncharacterized protein</fullName>
    </submittedName>
</protein>
<gene>
    <name evidence="2" type="ORF">HNR40_007822</name>
</gene>
<sequence length="175" mass="18153">MAPPLPSDVTELSTPLADPRGSNYVVTRATTNALLSRRRNPTIPVRGVTALADAGGSPQGDPQAATIPDVGVRVFARDTSNQVVTNLFPNGGVQTGFTVVPGLLVSSEIEVVQLSGADGELVRIFARGLDDGAVHTNLLTTSGWNGWRNLGGFTTSEISAALTTGSGKHLPRGRP</sequence>
<dbReference type="SUPFAM" id="SSF89372">
    <property type="entry name" value="Fucose-specific lectin"/>
    <property type="match status" value="1"/>
</dbReference>
<evidence type="ECO:0000313" key="3">
    <source>
        <dbReference type="Proteomes" id="UP000568380"/>
    </source>
</evidence>
<dbReference type="AlphaFoldDB" id="A0A7W8AA14"/>
<keyword evidence="3" id="KW-1185">Reference proteome</keyword>
<name>A0A7W8AA14_9ACTN</name>
<evidence type="ECO:0000313" key="2">
    <source>
        <dbReference type="EMBL" id="MBB5082327.1"/>
    </source>
</evidence>
<organism evidence="2 3">
    <name type="scientific">Nonomuraea endophytica</name>
    <dbReference type="NCBI Taxonomy" id="714136"/>
    <lineage>
        <taxon>Bacteria</taxon>
        <taxon>Bacillati</taxon>
        <taxon>Actinomycetota</taxon>
        <taxon>Actinomycetes</taxon>
        <taxon>Streptosporangiales</taxon>
        <taxon>Streptosporangiaceae</taxon>
        <taxon>Nonomuraea</taxon>
    </lineage>
</organism>
<feature type="region of interest" description="Disordered" evidence="1">
    <location>
        <begin position="1"/>
        <end position="20"/>
    </location>
</feature>
<dbReference type="EMBL" id="JACHIN010000013">
    <property type="protein sequence ID" value="MBB5082327.1"/>
    <property type="molecule type" value="Genomic_DNA"/>
</dbReference>
<reference evidence="2 3" key="1">
    <citation type="submission" date="2020-08" db="EMBL/GenBank/DDBJ databases">
        <title>Genomic Encyclopedia of Type Strains, Phase IV (KMG-IV): sequencing the most valuable type-strain genomes for metagenomic binning, comparative biology and taxonomic classification.</title>
        <authorList>
            <person name="Goeker M."/>
        </authorList>
    </citation>
    <scope>NUCLEOTIDE SEQUENCE [LARGE SCALE GENOMIC DNA]</scope>
    <source>
        <strain evidence="2 3">DSM 45385</strain>
    </source>
</reference>
<dbReference type="RefSeq" id="WP_184970464.1">
    <property type="nucleotide sequence ID" value="NZ_JACHIN010000013.1"/>
</dbReference>